<sequence>MVTSGSHTGSNAGDAVSKGIALVHGAGEALRGNINASIDRAAGDQEAAAKNEIIASRGANEMNQGYYHGTGAGVSPADTAPKKQNRMAQGEYTADSGYTGPTNYGPHSTNTGNKLDPRYDSDLDHRGPRGELTYYGPHQTNVGNKIGPRYDPNLSAQTDGSRSANYGPHSTNVSNKVDPPYGSDMDYGGTNEGSTNYGPHSTNIGNKLDPRYDPDQDHRNSRAAGQYIRQATLEDDISHSKSPSREFNKFLGIHAPVTEHAEKYETPNRVPHRSSTFNNMESQVYSKNDYDSYPNYGYDSRMYDPPPQRRDSDPMHSYMTTRSEGHNLPDQQLPVLPKREPQHHPPPHPYEVHEALDQESRRHPPHSTRVMNVLDPRVKASTKLGEPHGTEYPHRSGILNVLDPRVDSRAVRRINSQTNGVVDEK</sequence>
<comment type="caution">
    <text evidence="2">The sequence shown here is derived from an EMBL/GenBank/DDBJ whole genome shotgun (WGS) entry which is preliminary data.</text>
</comment>
<feature type="compositionally biased region" description="Basic and acidic residues" evidence="1">
    <location>
        <begin position="115"/>
        <end position="129"/>
    </location>
</feature>
<feature type="region of interest" description="Disordered" evidence="1">
    <location>
        <begin position="299"/>
        <end position="397"/>
    </location>
</feature>
<dbReference type="OrthoDB" id="2590867at2759"/>
<protein>
    <submittedName>
        <fullName evidence="2">Uncharacterized protein</fullName>
    </submittedName>
</protein>
<dbReference type="PANTHER" id="PTHR39606">
    <property type="entry name" value="SURFACE PROTEIN, PUTATIVE-RELATED"/>
    <property type="match status" value="1"/>
</dbReference>
<feature type="compositionally biased region" description="Basic and acidic residues" evidence="1">
    <location>
        <begin position="208"/>
        <end position="219"/>
    </location>
</feature>
<reference evidence="3" key="1">
    <citation type="journal article" date="2020" name="Stud. Mycol.">
        <title>101 Dothideomycetes genomes: A test case for predicting lifestyles and emergence of pathogens.</title>
        <authorList>
            <person name="Haridas S."/>
            <person name="Albert R."/>
            <person name="Binder M."/>
            <person name="Bloem J."/>
            <person name="LaButti K."/>
            <person name="Salamov A."/>
            <person name="Andreopoulos B."/>
            <person name="Baker S."/>
            <person name="Barry K."/>
            <person name="Bills G."/>
            <person name="Bluhm B."/>
            <person name="Cannon C."/>
            <person name="Castanera R."/>
            <person name="Culley D."/>
            <person name="Daum C."/>
            <person name="Ezra D."/>
            <person name="Gonzalez J."/>
            <person name="Henrissat B."/>
            <person name="Kuo A."/>
            <person name="Liang C."/>
            <person name="Lipzen A."/>
            <person name="Lutzoni F."/>
            <person name="Magnuson J."/>
            <person name="Mondo S."/>
            <person name="Nolan M."/>
            <person name="Ohm R."/>
            <person name="Pangilinan J."/>
            <person name="Park H.-J."/>
            <person name="Ramirez L."/>
            <person name="Alfaro M."/>
            <person name="Sun H."/>
            <person name="Tritt A."/>
            <person name="Yoshinaga Y."/>
            <person name="Zwiers L.-H."/>
            <person name="Turgeon B."/>
            <person name="Goodwin S."/>
            <person name="Spatafora J."/>
            <person name="Crous P."/>
            <person name="Grigoriev I."/>
        </authorList>
    </citation>
    <scope>NUCLEOTIDE SEQUENCE [LARGE SCALE GENOMIC DNA]</scope>
    <source>
        <strain evidence="3">CBS 304.66</strain>
    </source>
</reference>
<name>A0A9P4KA29_9PLEO</name>
<feature type="compositionally biased region" description="Basic and acidic residues" evidence="1">
    <location>
        <begin position="385"/>
        <end position="394"/>
    </location>
</feature>
<organism evidence="2 3">
    <name type="scientific">Lojkania enalia</name>
    <dbReference type="NCBI Taxonomy" id="147567"/>
    <lineage>
        <taxon>Eukaryota</taxon>
        <taxon>Fungi</taxon>
        <taxon>Dikarya</taxon>
        <taxon>Ascomycota</taxon>
        <taxon>Pezizomycotina</taxon>
        <taxon>Dothideomycetes</taxon>
        <taxon>Pleosporomycetidae</taxon>
        <taxon>Pleosporales</taxon>
        <taxon>Pleosporales incertae sedis</taxon>
        <taxon>Lojkania</taxon>
    </lineage>
</organism>
<dbReference type="EMBL" id="ML986636">
    <property type="protein sequence ID" value="KAF2262795.1"/>
    <property type="molecule type" value="Genomic_DNA"/>
</dbReference>
<evidence type="ECO:0000313" key="3">
    <source>
        <dbReference type="Proteomes" id="UP000800093"/>
    </source>
</evidence>
<feature type="compositionally biased region" description="Polar residues" evidence="1">
    <location>
        <begin position="192"/>
        <end position="205"/>
    </location>
</feature>
<keyword evidence="3" id="KW-1185">Reference proteome</keyword>
<evidence type="ECO:0000256" key="1">
    <source>
        <dbReference type="SAM" id="MobiDB-lite"/>
    </source>
</evidence>
<proteinExistence type="predicted"/>
<feature type="compositionally biased region" description="Basic and acidic residues" evidence="1">
    <location>
        <begin position="350"/>
        <end position="362"/>
    </location>
</feature>
<dbReference type="AlphaFoldDB" id="A0A9P4KA29"/>
<gene>
    <name evidence="2" type="ORF">CC78DRAFT_582238</name>
</gene>
<feature type="region of interest" description="Disordered" evidence="1">
    <location>
        <begin position="69"/>
        <end position="219"/>
    </location>
</feature>
<accession>A0A9P4KA29</accession>
<evidence type="ECO:0000313" key="2">
    <source>
        <dbReference type="EMBL" id="KAF2262795.1"/>
    </source>
</evidence>
<dbReference type="PANTHER" id="PTHR39606:SF1">
    <property type="entry name" value="CELL SURFACE PROTEIN"/>
    <property type="match status" value="1"/>
</dbReference>
<feature type="compositionally biased region" description="Polar residues" evidence="1">
    <location>
        <begin position="154"/>
        <end position="175"/>
    </location>
</feature>
<feature type="compositionally biased region" description="Polar residues" evidence="1">
    <location>
        <begin position="99"/>
        <end position="113"/>
    </location>
</feature>
<dbReference type="Proteomes" id="UP000800093">
    <property type="component" value="Unassembled WGS sequence"/>
</dbReference>